<keyword evidence="2" id="KW-0813">Transport</keyword>
<organism evidence="8">
    <name type="scientific">Chondromyces catenulatus</name>
    <dbReference type="NCBI Taxonomy" id="1653841"/>
    <lineage>
        <taxon>Bacteria</taxon>
        <taxon>Pseudomonadati</taxon>
        <taxon>Myxococcota</taxon>
        <taxon>Polyangia</taxon>
        <taxon>Polyangiales</taxon>
        <taxon>Polyangiaceae</taxon>
        <taxon>Chondromyces</taxon>
    </lineage>
</organism>
<evidence type="ECO:0000313" key="8">
    <source>
        <dbReference type="EMBL" id="AYM54146.1"/>
    </source>
</evidence>
<sequence length="352" mass="37215">MASPTSLRAVIAALAANSVVTLLKLVAFFLSGSGAMLSEAIHSLADTGNQALLFVGLKRGARLGDEEFPYGYGSERFVFGLLSAAGIFFIGCGVTVYHGIDGIRHPHEPSINAVTFAVLGLSFLIEGGALIFALRSVSAHRGSMPILRYVREKADPATVAVLLEDAAAVLGLILAAAGIGASYLTGSPLWDSLASILVGLLLGFVAIHLVTENRELLIGKAAPDSVEEAFVRVLRERASVREVRDVKSRQITPELYTLKAEVTFDAIHLAARLESVLPDRPEALSGAARGETLQALARSALRAISDEIDDIEVAVRAVIPEAKHIDIEVDHTEERRARVEKAAAAGPAQTGA</sequence>
<feature type="domain" description="Cation efflux protein transmembrane" evidence="7">
    <location>
        <begin position="10"/>
        <end position="217"/>
    </location>
</feature>
<dbReference type="GO" id="GO:0016020">
    <property type="term" value="C:membrane"/>
    <property type="evidence" value="ECO:0007669"/>
    <property type="project" value="UniProtKB-SubCell"/>
</dbReference>
<feature type="transmembrane region" description="Helical" evidence="6">
    <location>
        <begin position="6"/>
        <end position="30"/>
    </location>
</feature>
<feature type="transmembrane region" description="Helical" evidence="6">
    <location>
        <begin position="158"/>
        <end position="183"/>
    </location>
</feature>
<evidence type="ECO:0000256" key="5">
    <source>
        <dbReference type="ARBA" id="ARBA00023136"/>
    </source>
</evidence>
<evidence type="ECO:0000256" key="6">
    <source>
        <dbReference type="SAM" id="Phobius"/>
    </source>
</evidence>
<dbReference type="PANTHER" id="PTHR13414">
    <property type="entry name" value="HUEL-CATION TRANSPORTER"/>
    <property type="match status" value="1"/>
</dbReference>
<evidence type="ECO:0000259" key="7">
    <source>
        <dbReference type="Pfam" id="PF01545"/>
    </source>
</evidence>
<dbReference type="GO" id="GO:0006882">
    <property type="term" value="P:intracellular zinc ion homeostasis"/>
    <property type="evidence" value="ECO:0007669"/>
    <property type="project" value="TreeGrafter"/>
</dbReference>
<comment type="subcellular location">
    <subcellularLocation>
        <location evidence="1">Membrane</location>
        <topology evidence="1">Multi-pass membrane protein</topology>
    </subcellularLocation>
</comment>
<dbReference type="Gene3D" id="1.20.1510.10">
    <property type="entry name" value="Cation efflux protein transmembrane domain"/>
    <property type="match status" value="1"/>
</dbReference>
<feature type="transmembrane region" description="Helical" evidence="6">
    <location>
        <begin position="189"/>
        <end position="210"/>
    </location>
</feature>
<keyword evidence="5 6" id="KW-0472">Membrane</keyword>
<feature type="transmembrane region" description="Helical" evidence="6">
    <location>
        <begin position="112"/>
        <end position="137"/>
    </location>
</feature>
<proteinExistence type="predicted"/>
<dbReference type="Pfam" id="PF01545">
    <property type="entry name" value="Cation_efflux"/>
    <property type="match status" value="1"/>
</dbReference>
<dbReference type="InterPro" id="IPR027469">
    <property type="entry name" value="Cation_efflux_TMD_sf"/>
</dbReference>
<dbReference type="GO" id="GO:0008324">
    <property type="term" value="F:monoatomic cation transmembrane transporter activity"/>
    <property type="evidence" value="ECO:0007669"/>
    <property type="project" value="InterPro"/>
</dbReference>
<protein>
    <submittedName>
        <fullName evidence="8">Cation diffusion facilitator family transporter</fullName>
    </submittedName>
</protein>
<name>A0A3S5GY24_9BACT</name>
<evidence type="ECO:0000256" key="1">
    <source>
        <dbReference type="ARBA" id="ARBA00004141"/>
    </source>
</evidence>
<dbReference type="SUPFAM" id="SSF161111">
    <property type="entry name" value="Cation efflux protein transmembrane domain-like"/>
    <property type="match status" value="1"/>
</dbReference>
<dbReference type="InterPro" id="IPR058533">
    <property type="entry name" value="Cation_efflux_TM"/>
</dbReference>
<dbReference type="InterPro" id="IPR002524">
    <property type="entry name" value="Cation_efflux"/>
</dbReference>
<dbReference type="InterPro" id="IPR040177">
    <property type="entry name" value="SLC30A9"/>
</dbReference>
<reference evidence="8" key="1">
    <citation type="journal article" date="2018" name="J. Ind. Microbiol. Biotechnol.">
        <title>Genome mining reveals uncommon alkylpyrones as type III PKS products from myxobacteria.</title>
        <authorList>
            <person name="Hug J.J."/>
            <person name="Panter F."/>
            <person name="Krug D."/>
            <person name="Muller R."/>
        </authorList>
    </citation>
    <scope>NUCLEOTIDE SEQUENCE</scope>
    <source>
        <strain evidence="8">Sp. MSr9030</strain>
    </source>
</reference>
<keyword evidence="3 6" id="KW-0812">Transmembrane</keyword>
<keyword evidence="4 6" id="KW-1133">Transmembrane helix</keyword>
<evidence type="ECO:0000256" key="2">
    <source>
        <dbReference type="ARBA" id="ARBA00022448"/>
    </source>
</evidence>
<dbReference type="AlphaFoldDB" id="A0A3S5GY24"/>
<evidence type="ECO:0000256" key="3">
    <source>
        <dbReference type="ARBA" id="ARBA00022692"/>
    </source>
</evidence>
<dbReference type="NCBIfam" id="TIGR01297">
    <property type="entry name" value="CDF"/>
    <property type="match status" value="1"/>
</dbReference>
<dbReference type="GO" id="GO:0006829">
    <property type="term" value="P:zinc ion transport"/>
    <property type="evidence" value="ECO:0007669"/>
    <property type="project" value="InterPro"/>
</dbReference>
<feature type="transmembrane region" description="Helical" evidence="6">
    <location>
        <begin position="77"/>
        <end position="100"/>
    </location>
</feature>
<evidence type="ECO:0000256" key="4">
    <source>
        <dbReference type="ARBA" id="ARBA00022989"/>
    </source>
</evidence>
<dbReference type="PANTHER" id="PTHR13414:SF9">
    <property type="entry name" value="PROTON-COUPLED ZINC ANTIPORTER SLC30A9, MITOCHONDRIAL"/>
    <property type="match status" value="1"/>
</dbReference>
<accession>A0A3S5GY24</accession>
<dbReference type="EMBL" id="MH908917">
    <property type="protein sequence ID" value="AYM54146.1"/>
    <property type="molecule type" value="Genomic_DNA"/>
</dbReference>